<evidence type="ECO:0000313" key="1">
    <source>
        <dbReference type="EMBL" id="KAF4384789.1"/>
    </source>
</evidence>
<evidence type="ECO:0000313" key="2">
    <source>
        <dbReference type="Proteomes" id="UP000583929"/>
    </source>
</evidence>
<proteinExistence type="predicted"/>
<sequence>MTQLLTLQALFLNMLPFSHPFKLVLVQLRLLVLAMGGMPILSPKEVPSFLLSLLLQFLSRSVVGLARNLIGNAQVKTQYLLRQMSKRGRRDLVGKPRW</sequence>
<dbReference type="Proteomes" id="UP000583929">
    <property type="component" value="Unassembled WGS sequence"/>
</dbReference>
<reference evidence="1 2" key="1">
    <citation type="journal article" date="2020" name="bioRxiv">
        <title>Sequence and annotation of 42 cannabis genomes reveals extensive copy number variation in cannabinoid synthesis and pathogen resistance genes.</title>
        <authorList>
            <person name="Mckernan K.J."/>
            <person name="Helbert Y."/>
            <person name="Kane L.T."/>
            <person name="Ebling H."/>
            <person name="Zhang L."/>
            <person name="Liu B."/>
            <person name="Eaton Z."/>
            <person name="Mclaughlin S."/>
            <person name="Kingan S."/>
            <person name="Baybayan P."/>
            <person name="Concepcion G."/>
            <person name="Jordan M."/>
            <person name="Riva A."/>
            <person name="Barbazuk W."/>
            <person name="Harkins T."/>
        </authorList>
    </citation>
    <scope>NUCLEOTIDE SEQUENCE [LARGE SCALE GENOMIC DNA]</scope>
    <source>
        <strain evidence="2">cv. Jamaican Lion 4</strain>
        <tissue evidence="1">Leaf</tissue>
    </source>
</reference>
<keyword evidence="2" id="KW-1185">Reference proteome</keyword>
<accession>A0A7J6GRU6</accession>
<protein>
    <submittedName>
        <fullName evidence="1">Uncharacterized protein</fullName>
    </submittedName>
</protein>
<dbReference type="EMBL" id="JAATIQ010000090">
    <property type="protein sequence ID" value="KAF4384789.1"/>
    <property type="molecule type" value="Genomic_DNA"/>
</dbReference>
<comment type="caution">
    <text evidence="1">The sequence shown here is derived from an EMBL/GenBank/DDBJ whole genome shotgun (WGS) entry which is preliminary data.</text>
</comment>
<dbReference type="AlphaFoldDB" id="A0A7J6GRU6"/>
<organism evidence="1 2">
    <name type="scientific">Cannabis sativa</name>
    <name type="common">Hemp</name>
    <name type="synonym">Marijuana</name>
    <dbReference type="NCBI Taxonomy" id="3483"/>
    <lineage>
        <taxon>Eukaryota</taxon>
        <taxon>Viridiplantae</taxon>
        <taxon>Streptophyta</taxon>
        <taxon>Embryophyta</taxon>
        <taxon>Tracheophyta</taxon>
        <taxon>Spermatophyta</taxon>
        <taxon>Magnoliopsida</taxon>
        <taxon>eudicotyledons</taxon>
        <taxon>Gunneridae</taxon>
        <taxon>Pentapetalae</taxon>
        <taxon>rosids</taxon>
        <taxon>fabids</taxon>
        <taxon>Rosales</taxon>
        <taxon>Cannabaceae</taxon>
        <taxon>Cannabis</taxon>
    </lineage>
</organism>
<name>A0A7J6GRU6_CANSA</name>
<gene>
    <name evidence="1" type="ORF">G4B88_007097</name>
</gene>